<sequence>MATALENLKERLSGPRLRAPGTIQSYLETAERFLTWLGDGKEPTDSDFRRYFIYRRENNISERTLRKEFFHLKKLALANSWPWSFTTEDTPFSEEEPVAPALMPDDIEKLIKAQHLLLKSDRFFLAVSTTWGCRREELARIKKRDYDTESILIRTAKHGRRVRHLIPDVLKPIFEAYRPKQHTPTALSIMFHRICRKAGVKLEKGYSFHGIRRTLRTLLEWRLAENRLPLSLVADYQGWSKTTKGIAYGGAPMLGVYAHPEVLSSDPFANDRLIYPVHPFLPFWEAATSKKRARKGSEGSGGPGQSSK</sequence>
<protein>
    <recommendedName>
        <fullName evidence="3">Tyr recombinase domain-containing protein</fullName>
    </recommendedName>
</protein>
<keyword evidence="1" id="KW-0238">DNA-binding</keyword>
<dbReference type="InterPro" id="IPR050090">
    <property type="entry name" value="Tyrosine_recombinase_XerCD"/>
</dbReference>
<evidence type="ECO:0000313" key="4">
    <source>
        <dbReference type="EMBL" id="GAH38303.1"/>
    </source>
</evidence>
<dbReference type="AlphaFoldDB" id="X1GZ51"/>
<name>X1GZ51_9ZZZZ</name>
<reference evidence="4" key="1">
    <citation type="journal article" date="2014" name="Front. Microbiol.">
        <title>High frequency of phylogenetically diverse reductive dehalogenase-homologous genes in deep subseafloor sedimentary metagenomes.</title>
        <authorList>
            <person name="Kawai M."/>
            <person name="Futagami T."/>
            <person name="Toyoda A."/>
            <person name="Takaki Y."/>
            <person name="Nishi S."/>
            <person name="Hori S."/>
            <person name="Arai W."/>
            <person name="Tsubouchi T."/>
            <person name="Morono Y."/>
            <person name="Uchiyama I."/>
            <person name="Ito T."/>
            <person name="Fujiyama A."/>
            <person name="Inagaki F."/>
            <person name="Takami H."/>
        </authorList>
    </citation>
    <scope>NUCLEOTIDE SEQUENCE</scope>
    <source>
        <strain evidence="4">Expedition CK06-06</strain>
    </source>
</reference>
<feature type="domain" description="Tyr recombinase" evidence="3">
    <location>
        <begin position="97"/>
        <end position="273"/>
    </location>
</feature>
<organism evidence="4">
    <name type="scientific">marine sediment metagenome</name>
    <dbReference type="NCBI Taxonomy" id="412755"/>
    <lineage>
        <taxon>unclassified sequences</taxon>
        <taxon>metagenomes</taxon>
        <taxon>ecological metagenomes</taxon>
    </lineage>
</organism>
<comment type="caution">
    <text evidence="4">The sequence shown here is derived from an EMBL/GenBank/DDBJ whole genome shotgun (WGS) entry which is preliminary data.</text>
</comment>
<dbReference type="CDD" id="cd00397">
    <property type="entry name" value="DNA_BRE_C"/>
    <property type="match status" value="1"/>
</dbReference>
<proteinExistence type="predicted"/>
<dbReference type="InterPro" id="IPR010998">
    <property type="entry name" value="Integrase_recombinase_N"/>
</dbReference>
<dbReference type="Gene3D" id="1.10.150.130">
    <property type="match status" value="1"/>
</dbReference>
<dbReference type="Gene3D" id="1.10.443.10">
    <property type="entry name" value="Intergrase catalytic core"/>
    <property type="match status" value="1"/>
</dbReference>
<dbReference type="GO" id="GO:0003677">
    <property type="term" value="F:DNA binding"/>
    <property type="evidence" value="ECO:0007669"/>
    <property type="project" value="UniProtKB-KW"/>
</dbReference>
<dbReference type="PANTHER" id="PTHR30349">
    <property type="entry name" value="PHAGE INTEGRASE-RELATED"/>
    <property type="match status" value="1"/>
</dbReference>
<dbReference type="SUPFAM" id="SSF56349">
    <property type="entry name" value="DNA breaking-rejoining enzymes"/>
    <property type="match status" value="1"/>
</dbReference>
<dbReference type="GO" id="GO:0015074">
    <property type="term" value="P:DNA integration"/>
    <property type="evidence" value="ECO:0007669"/>
    <property type="project" value="InterPro"/>
</dbReference>
<dbReference type="InterPro" id="IPR002104">
    <property type="entry name" value="Integrase_catalytic"/>
</dbReference>
<dbReference type="PANTHER" id="PTHR30349:SF41">
    <property type="entry name" value="INTEGRASE_RECOMBINASE PROTEIN MJ0367-RELATED"/>
    <property type="match status" value="1"/>
</dbReference>
<evidence type="ECO:0000259" key="3">
    <source>
        <dbReference type="PROSITE" id="PS51898"/>
    </source>
</evidence>
<evidence type="ECO:0000256" key="1">
    <source>
        <dbReference type="ARBA" id="ARBA00023125"/>
    </source>
</evidence>
<evidence type="ECO:0000256" key="2">
    <source>
        <dbReference type="ARBA" id="ARBA00023172"/>
    </source>
</evidence>
<dbReference type="InterPro" id="IPR011010">
    <property type="entry name" value="DNA_brk_join_enz"/>
</dbReference>
<keyword evidence="2" id="KW-0233">DNA recombination</keyword>
<dbReference type="GO" id="GO:0006310">
    <property type="term" value="P:DNA recombination"/>
    <property type="evidence" value="ECO:0007669"/>
    <property type="project" value="UniProtKB-KW"/>
</dbReference>
<accession>X1GZ51</accession>
<dbReference type="InterPro" id="IPR013762">
    <property type="entry name" value="Integrase-like_cat_sf"/>
</dbReference>
<dbReference type="EMBL" id="BARU01005570">
    <property type="protein sequence ID" value="GAH38303.1"/>
    <property type="molecule type" value="Genomic_DNA"/>
</dbReference>
<dbReference type="PROSITE" id="PS51898">
    <property type="entry name" value="TYR_RECOMBINASE"/>
    <property type="match status" value="1"/>
</dbReference>
<gene>
    <name evidence="4" type="ORF">S03H2_10877</name>
</gene>